<evidence type="ECO:0000313" key="2">
    <source>
        <dbReference type="Proteomes" id="UP000634136"/>
    </source>
</evidence>
<comment type="caution">
    <text evidence="1">The sequence shown here is derived from an EMBL/GenBank/DDBJ whole genome shotgun (WGS) entry which is preliminary data.</text>
</comment>
<sequence length="64" mass="6930">MSNTELETNSQLCGGTESLAAKSHASFRRKDSIASGIPLLPSSPSIWILCHFLEWAPSHNLTCS</sequence>
<protein>
    <submittedName>
        <fullName evidence="1">Flavin-dependent oxidoreductase FOX2</fullName>
    </submittedName>
</protein>
<name>A0A834SMB9_9FABA</name>
<dbReference type="Proteomes" id="UP000634136">
    <property type="component" value="Unassembled WGS sequence"/>
</dbReference>
<accession>A0A834SMB9</accession>
<evidence type="ECO:0000313" key="1">
    <source>
        <dbReference type="EMBL" id="KAF7803552.1"/>
    </source>
</evidence>
<gene>
    <name evidence="1" type="ORF">G2W53_042663</name>
</gene>
<dbReference type="EMBL" id="JAAIUW010000013">
    <property type="protein sequence ID" value="KAF7803552.1"/>
    <property type="molecule type" value="Genomic_DNA"/>
</dbReference>
<proteinExistence type="predicted"/>
<reference evidence="1" key="1">
    <citation type="submission" date="2020-09" db="EMBL/GenBank/DDBJ databases">
        <title>Genome-Enabled Discovery of Anthraquinone Biosynthesis in Senna tora.</title>
        <authorList>
            <person name="Kang S.-H."/>
            <person name="Pandey R.P."/>
            <person name="Lee C.-M."/>
            <person name="Sim J.-S."/>
            <person name="Jeong J.-T."/>
            <person name="Choi B.-S."/>
            <person name="Jung M."/>
            <person name="Ginzburg D."/>
            <person name="Zhao K."/>
            <person name="Won S.Y."/>
            <person name="Oh T.-J."/>
            <person name="Yu Y."/>
            <person name="Kim N.-H."/>
            <person name="Lee O.R."/>
            <person name="Lee T.-H."/>
            <person name="Bashyal P."/>
            <person name="Kim T.-S."/>
            <person name="Lee W.-H."/>
            <person name="Kawkins C."/>
            <person name="Kim C.-K."/>
            <person name="Kim J.S."/>
            <person name="Ahn B.O."/>
            <person name="Rhee S.Y."/>
            <person name="Sohng J.K."/>
        </authorList>
    </citation>
    <scope>NUCLEOTIDE SEQUENCE</scope>
    <source>
        <tissue evidence="1">Leaf</tissue>
    </source>
</reference>
<keyword evidence="2" id="KW-1185">Reference proteome</keyword>
<organism evidence="1 2">
    <name type="scientific">Senna tora</name>
    <dbReference type="NCBI Taxonomy" id="362788"/>
    <lineage>
        <taxon>Eukaryota</taxon>
        <taxon>Viridiplantae</taxon>
        <taxon>Streptophyta</taxon>
        <taxon>Embryophyta</taxon>
        <taxon>Tracheophyta</taxon>
        <taxon>Spermatophyta</taxon>
        <taxon>Magnoliopsida</taxon>
        <taxon>eudicotyledons</taxon>
        <taxon>Gunneridae</taxon>
        <taxon>Pentapetalae</taxon>
        <taxon>rosids</taxon>
        <taxon>fabids</taxon>
        <taxon>Fabales</taxon>
        <taxon>Fabaceae</taxon>
        <taxon>Caesalpinioideae</taxon>
        <taxon>Cassia clade</taxon>
        <taxon>Senna</taxon>
    </lineage>
</organism>
<dbReference type="AlphaFoldDB" id="A0A834SMB9"/>